<reference evidence="2 3" key="1">
    <citation type="journal article" date="2019" name="Sci. Rep.">
        <title>Orb-weaving spider Araneus ventricosus genome elucidates the spidroin gene catalogue.</title>
        <authorList>
            <person name="Kono N."/>
            <person name="Nakamura H."/>
            <person name="Ohtoshi R."/>
            <person name="Moran D.A.P."/>
            <person name="Shinohara A."/>
            <person name="Yoshida Y."/>
            <person name="Fujiwara M."/>
            <person name="Mori M."/>
            <person name="Tomita M."/>
            <person name="Arakawa K."/>
        </authorList>
    </citation>
    <scope>NUCLEOTIDE SEQUENCE [LARGE SCALE GENOMIC DNA]</scope>
</reference>
<dbReference type="Proteomes" id="UP000499080">
    <property type="component" value="Unassembled WGS sequence"/>
</dbReference>
<evidence type="ECO:0000313" key="2">
    <source>
        <dbReference type="EMBL" id="GBO03005.1"/>
    </source>
</evidence>
<organism evidence="2 3">
    <name type="scientific">Araneus ventricosus</name>
    <name type="common">Orbweaver spider</name>
    <name type="synonym">Epeira ventricosa</name>
    <dbReference type="NCBI Taxonomy" id="182803"/>
    <lineage>
        <taxon>Eukaryota</taxon>
        <taxon>Metazoa</taxon>
        <taxon>Ecdysozoa</taxon>
        <taxon>Arthropoda</taxon>
        <taxon>Chelicerata</taxon>
        <taxon>Arachnida</taxon>
        <taxon>Araneae</taxon>
        <taxon>Araneomorphae</taxon>
        <taxon>Entelegynae</taxon>
        <taxon>Araneoidea</taxon>
        <taxon>Araneidae</taxon>
        <taxon>Araneus</taxon>
    </lineage>
</organism>
<comment type="caution">
    <text evidence="2">The sequence shown here is derived from an EMBL/GenBank/DDBJ whole genome shotgun (WGS) entry which is preliminary data.</text>
</comment>
<sequence>MPNSKTWCTLVICVTEAIIQLFAVKAIRGRNALRRPSRSPHAPCGEYRVCDKLSPRLKNIPQMRYSPQGACEDRLGLRNAFRPLMAFNANDWFIASATQIANVHRAKEESTSTLKGDPSSTNILYSIVRH</sequence>
<keyword evidence="1" id="KW-0472">Membrane</keyword>
<protein>
    <submittedName>
        <fullName evidence="2">Uncharacterized protein</fullName>
    </submittedName>
</protein>
<feature type="transmembrane region" description="Helical" evidence="1">
    <location>
        <begin position="6"/>
        <end position="27"/>
    </location>
</feature>
<evidence type="ECO:0000313" key="3">
    <source>
        <dbReference type="Proteomes" id="UP000499080"/>
    </source>
</evidence>
<gene>
    <name evidence="2" type="ORF">AVEN_204057_1</name>
</gene>
<keyword evidence="3" id="KW-1185">Reference proteome</keyword>
<proteinExistence type="predicted"/>
<keyword evidence="1" id="KW-1133">Transmembrane helix</keyword>
<dbReference type="EMBL" id="BGPR01030461">
    <property type="protein sequence ID" value="GBO03005.1"/>
    <property type="molecule type" value="Genomic_DNA"/>
</dbReference>
<name>A0A4Y2TQT2_ARAVE</name>
<dbReference type="AlphaFoldDB" id="A0A4Y2TQT2"/>
<accession>A0A4Y2TQT2</accession>
<keyword evidence="1" id="KW-0812">Transmembrane</keyword>
<evidence type="ECO:0000256" key="1">
    <source>
        <dbReference type="SAM" id="Phobius"/>
    </source>
</evidence>